<dbReference type="AlphaFoldDB" id="A0AAD6D997"/>
<accession>A0AAD6D997</accession>
<gene>
    <name evidence="2" type="ORF">N7494_001270</name>
</gene>
<keyword evidence="3" id="KW-1185">Reference proteome</keyword>
<protein>
    <recommendedName>
        <fullName evidence="1">Nudix hydrolase domain-containing protein</fullName>
    </recommendedName>
</protein>
<dbReference type="Proteomes" id="UP001220324">
    <property type="component" value="Unassembled WGS sequence"/>
</dbReference>
<dbReference type="CDD" id="cd02883">
    <property type="entry name" value="NUDIX_Hydrolase"/>
    <property type="match status" value="1"/>
</dbReference>
<dbReference type="EMBL" id="JAQIZZ010000001">
    <property type="protein sequence ID" value="KAJ5557355.1"/>
    <property type="molecule type" value="Genomic_DNA"/>
</dbReference>
<evidence type="ECO:0000313" key="3">
    <source>
        <dbReference type="Proteomes" id="UP001220324"/>
    </source>
</evidence>
<dbReference type="Gene3D" id="3.90.79.10">
    <property type="entry name" value="Nucleoside Triphosphate Pyrophosphohydrolase"/>
    <property type="match status" value="1"/>
</dbReference>
<evidence type="ECO:0000313" key="2">
    <source>
        <dbReference type="EMBL" id="KAJ5557355.1"/>
    </source>
</evidence>
<sequence length="209" mass="22977">MAFPFTVAPHLAYFDIPSAEFAASRPEFESFGVGGFIFSQNINATGSELQSDSCPRTLLLRRAPTDSMPGCWEGPGGSHEADEDGTLLDGVVREVLEETGLHVSRIVELASVDGWTHKRREDGRFIRIAKYSFIVEVHESAREISGISQMINHDNIPVVLEVGAHDAFEWATEEDVQASLQSGAGRFKFTPFAGPNLARAFDLLKRVPK</sequence>
<name>A0AAD6D997_9EURO</name>
<organism evidence="2 3">
    <name type="scientific">Penicillium frequentans</name>
    <dbReference type="NCBI Taxonomy" id="3151616"/>
    <lineage>
        <taxon>Eukaryota</taxon>
        <taxon>Fungi</taxon>
        <taxon>Dikarya</taxon>
        <taxon>Ascomycota</taxon>
        <taxon>Pezizomycotina</taxon>
        <taxon>Eurotiomycetes</taxon>
        <taxon>Eurotiomycetidae</taxon>
        <taxon>Eurotiales</taxon>
        <taxon>Aspergillaceae</taxon>
        <taxon>Penicillium</taxon>
    </lineage>
</organism>
<evidence type="ECO:0000259" key="1">
    <source>
        <dbReference type="PROSITE" id="PS51462"/>
    </source>
</evidence>
<dbReference type="Pfam" id="PF00293">
    <property type="entry name" value="NUDIX"/>
    <property type="match status" value="1"/>
</dbReference>
<dbReference type="SUPFAM" id="SSF55811">
    <property type="entry name" value="Nudix"/>
    <property type="match status" value="1"/>
</dbReference>
<reference evidence="2 3" key="1">
    <citation type="journal article" date="2023" name="IMA Fungus">
        <title>Comparative genomic study of the Penicillium genus elucidates a diverse pangenome and 15 lateral gene transfer events.</title>
        <authorList>
            <person name="Petersen C."/>
            <person name="Sorensen T."/>
            <person name="Nielsen M.R."/>
            <person name="Sondergaard T.E."/>
            <person name="Sorensen J.L."/>
            <person name="Fitzpatrick D.A."/>
            <person name="Frisvad J.C."/>
            <person name="Nielsen K.L."/>
        </authorList>
    </citation>
    <scope>NUCLEOTIDE SEQUENCE [LARGE SCALE GENOMIC DNA]</scope>
    <source>
        <strain evidence="2 3">IBT 35679</strain>
    </source>
</reference>
<dbReference type="PANTHER" id="PTHR43736">
    <property type="entry name" value="ADP-RIBOSE PYROPHOSPHATASE"/>
    <property type="match status" value="1"/>
</dbReference>
<dbReference type="InterPro" id="IPR000086">
    <property type="entry name" value="NUDIX_hydrolase_dom"/>
</dbReference>
<proteinExistence type="predicted"/>
<comment type="caution">
    <text evidence="2">The sequence shown here is derived from an EMBL/GenBank/DDBJ whole genome shotgun (WGS) entry which is preliminary data.</text>
</comment>
<dbReference type="InterPro" id="IPR015797">
    <property type="entry name" value="NUDIX_hydrolase-like_dom_sf"/>
</dbReference>
<feature type="domain" description="Nudix hydrolase" evidence="1">
    <location>
        <begin position="28"/>
        <end position="195"/>
    </location>
</feature>
<dbReference type="PROSITE" id="PS51462">
    <property type="entry name" value="NUDIX"/>
    <property type="match status" value="1"/>
</dbReference>
<dbReference type="PANTHER" id="PTHR43736:SF1">
    <property type="entry name" value="DIHYDRONEOPTERIN TRIPHOSPHATE DIPHOSPHATASE"/>
    <property type="match status" value="1"/>
</dbReference>